<sequence length="121" mass="13614">MDHGDARPAAASPPVTHDNVIYYFSALNILILDDIKNLNTVRELIMRIDIDIHVFNSKSRGKRASDPPKGRCSQPPVDTCNSSQVTSALPNSSIEIGYLRREWRESWREGERGMMNGGMEQ</sequence>
<keyword evidence="3" id="KW-1185">Reference proteome</keyword>
<gene>
    <name evidence="2" type="ORF">EVAR_81944_1</name>
</gene>
<proteinExistence type="predicted"/>
<evidence type="ECO:0000313" key="2">
    <source>
        <dbReference type="EMBL" id="GBP86644.1"/>
    </source>
</evidence>
<accession>A0A4C1ZHQ8</accession>
<organism evidence="2 3">
    <name type="scientific">Eumeta variegata</name>
    <name type="common">Bagworm moth</name>
    <name type="synonym">Eumeta japonica</name>
    <dbReference type="NCBI Taxonomy" id="151549"/>
    <lineage>
        <taxon>Eukaryota</taxon>
        <taxon>Metazoa</taxon>
        <taxon>Ecdysozoa</taxon>
        <taxon>Arthropoda</taxon>
        <taxon>Hexapoda</taxon>
        <taxon>Insecta</taxon>
        <taxon>Pterygota</taxon>
        <taxon>Neoptera</taxon>
        <taxon>Endopterygota</taxon>
        <taxon>Lepidoptera</taxon>
        <taxon>Glossata</taxon>
        <taxon>Ditrysia</taxon>
        <taxon>Tineoidea</taxon>
        <taxon>Psychidae</taxon>
        <taxon>Oiketicinae</taxon>
        <taxon>Eumeta</taxon>
    </lineage>
</organism>
<feature type="region of interest" description="Disordered" evidence="1">
    <location>
        <begin position="57"/>
        <end position="86"/>
    </location>
</feature>
<dbReference type="EMBL" id="BGZK01001805">
    <property type="protein sequence ID" value="GBP86644.1"/>
    <property type="molecule type" value="Genomic_DNA"/>
</dbReference>
<comment type="caution">
    <text evidence="2">The sequence shown here is derived from an EMBL/GenBank/DDBJ whole genome shotgun (WGS) entry which is preliminary data.</text>
</comment>
<dbReference type="Proteomes" id="UP000299102">
    <property type="component" value="Unassembled WGS sequence"/>
</dbReference>
<evidence type="ECO:0000256" key="1">
    <source>
        <dbReference type="SAM" id="MobiDB-lite"/>
    </source>
</evidence>
<protein>
    <submittedName>
        <fullName evidence="2">Uncharacterized protein</fullName>
    </submittedName>
</protein>
<reference evidence="2 3" key="1">
    <citation type="journal article" date="2019" name="Commun. Biol.">
        <title>The bagworm genome reveals a unique fibroin gene that provides high tensile strength.</title>
        <authorList>
            <person name="Kono N."/>
            <person name="Nakamura H."/>
            <person name="Ohtoshi R."/>
            <person name="Tomita M."/>
            <person name="Numata K."/>
            <person name="Arakawa K."/>
        </authorList>
    </citation>
    <scope>NUCLEOTIDE SEQUENCE [LARGE SCALE GENOMIC DNA]</scope>
</reference>
<evidence type="ECO:0000313" key="3">
    <source>
        <dbReference type="Proteomes" id="UP000299102"/>
    </source>
</evidence>
<name>A0A4C1ZHQ8_EUMVA</name>
<dbReference type="AlphaFoldDB" id="A0A4C1ZHQ8"/>